<evidence type="ECO:0000313" key="2">
    <source>
        <dbReference type="Proteomes" id="UP000807306"/>
    </source>
</evidence>
<feature type="non-terminal residue" evidence="1">
    <location>
        <position position="1"/>
    </location>
</feature>
<keyword evidence="2" id="KW-1185">Reference proteome</keyword>
<dbReference type="EMBL" id="MU158180">
    <property type="protein sequence ID" value="KAF9521268.1"/>
    <property type="molecule type" value="Genomic_DNA"/>
</dbReference>
<dbReference type="AlphaFoldDB" id="A0A9P6BBJ7"/>
<comment type="caution">
    <text evidence="1">The sequence shown here is derived from an EMBL/GenBank/DDBJ whole genome shotgun (WGS) entry which is preliminary data.</text>
</comment>
<feature type="non-terminal residue" evidence="1">
    <location>
        <position position="59"/>
    </location>
</feature>
<dbReference type="Proteomes" id="UP000807306">
    <property type="component" value="Unassembled WGS sequence"/>
</dbReference>
<sequence>WRCSDCLGQRVVCTLCCRDSHKDLLFHRIEKWNGRFFKKAALWQTGVKLYTGHGGRSCP</sequence>
<evidence type="ECO:0000313" key="1">
    <source>
        <dbReference type="EMBL" id="KAF9521268.1"/>
    </source>
</evidence>
<dbReference type="OrthoDB" id="3004525at2759"/>
<reference evidence="1" key="1">
    <citation type="submission" date="2020-11" db="EMBL/GenBank/DDBJ databases">
        <authorList>
            <consortium name="DOE Joint Genome Institute"/>
            <person name="Ahrendt S."/>
            <person name="Riley R."/>
            <person name="Andreopoulos W."/>
            <person name="Labutti K."/>
            <person name="Pangilinan J."/>
            <person name="Ruiz-Duenas F.J."/>
            <person name="Barrasa J.M."/>
            <person name="Sanchez-Garcia M."/>
            <person name="Camarero S."/>
            <person name="Miyauchi S."/>
            <person name="Serrano A."/>
            <person name="Linde D."/>
            <person name="Babiker R."/>
            <person name="Drula E."/>
            <person name="Ayuso-Fernandez I."/>
            <person name="Pacheco R."/>
            <person name="Padilla G."/>
            <person name="Ferreira P."/>
            <person name="Barriuso J."/>
            <person name="Kellner H."/>
            <person name="Castanera R."/>
            <person name="Alfaro M."/>
            <person name="Ramirez L."/>
            <person name="Pisabarro A.G."/>
            <person name="Kuo A."/>
            <person name="Tritt A."/>
            <person name="Lipzen A."/>
            <person name="He G."/>
            <person name="Yan M."/>
            <person name="Ng V."/>
            <person name="Cullen D."/>
            <person name="Martin F."/>
            <person name="Rosso M.-N."/>
            <person name="Henrissat B."/>
            <person name="Hibbett D."/>
            <person name="Martinez A.T."/>
            <person name="Grigoriev I.V."/>
        </authorList>
    </citation>
    <scope>NUCLEOTIDE SEQUENCE</scope>
    <source>
        <strain evidence="1">CBS 506.95</strain>
    </source>
</reference>
<gene>
    <name evidence="1" type="ORF">CPB83DRAFT_740673</name>
</gene>
<protein>
    <submittedName>
        <fullName evidence="1">Uncharacterized protein</fullName>
    </submittedName>
</protein>
<accession>A0A9P6BBJ7</accession>
<name>A0A9P6BBJ7_9AGAR</name>
<organism evidence="1 2">
    <name type="scientific">Crepidotus variabilis</name>
    <dbReference type="NCBI Taxonomy" id="179855"/>
    <lineage>
        <taxon>Eukaryota</taxon>
        <taxon>Fungi</taxon>
        <taxon>Dikarya</taxon>
        <taxon>Basidiomycota</taxon>
        <taxon>Agaricomycotina</taxon>
        <taxon>Agaricomycetes</taxon>
        <taxon>Agaricomycetidae</taxon>
        <taxon>Agaricales</taxon>
        <taxon>Agaricineae</taxon>
        <taxon>Crepidotaceae</taxon>
        <taxon>Crepidotus</taxon>
    </lineage>
</organism>
<proteinExistence type="predicted"/>